<feature type="compositionally biased region" description="Low complexity" evidence="1">
    <location>
        <begin position="158"/>
        <end position="168"/>
    </location>
</feature>
<evidence type="ECO:0000313" key="2">
    <source>
        <dbReference type="EMBL" id="GFU61583.1"/>
    </source>
</evidence>
<keyword evidence="3" id="KW-1185">Reference proteome</keyword>
<dbReference type="Proteomes" id="UP000887013">
    <property type="component" value="Unassembled WGS sequence"/>
</dbReference>
<gene>
    <name evidence="2" type="ORF">NPIL_621591</name>
</gene>
<evidence type="ECO:0000313" key="3">
    <source>
        <dbReference type="Proteomes" id="UP000887013"/>
    </source>
</evidence>
<sequence length="191" mass="20333">MMQLKAVSCNAKKGTKVKGLQVLKRLAKRFGGTAQNKVAAYGGRWLTEIAKYGGFMEQLHGAAVCVEQFAFWLVGLAFAFCQPRTAKHKISAGAGAFTVAGQAEQFVFLASCACYRLFLHVGNALCLQWTETAMVLRPRSLVARPAANASPDSKGGLACADGAQPAAADNRSHGLYRGQTGEFSLTVTQEA</sequence>
<protein>
    <submittedName>
        <fullName evidence="2">Uncharacterized protein</fullName>
    </submittedName>
</protein>
<evidence type="ECO:0000256" key="1">
    <source>
        <dbReference type="SAM" id="MobiDB-lite"/>
    </source>
</evidence>
<organism evidence="2 3">
    <name type="scientific">Nephila pilipes</name>
    <name type="common">Giant wood spider</name>
    <name type="synonym">Nephila maculata</name>
    <dbReference type="NCBI Taxonomy" id="299642"/>
    <lineage>
        <taxon>Eukaryota</taxon>
        <taxon>Metazoa</taxon>
        <taxon>Ecdysozoa</taxon>
        <taxon>Arthropoda</taxon>
        <taxon>Chelicerata</taxon>
        <taxon>Arachnida</taxon>
        <taxon>Araneae</taxon>
        <taxon>Araneomorphae</taxon>
        <taxon>Entelegynae</taxon>
        <taxon>Araneoidea</taxon>
        <taxon>Nephilidae</taxon>
        <taxon>Nephila</taxon>
    </lineage>
</organism>
<reference evidence="2" key="1">
    <citation type="submission" date="2020-08" db="EMBL/GenBank/DDBJ databases">
        <title>Multicomponent nature underlies the extraordinary mechanical properties of spider dragline silk.</title>
        <authorList>
            <person name="Kono N."/>
            <person name="Nakamura H."/>
            <person name="Mori M."/>
            <person name="Yoshida Y."/>
            <person name="Ohtoshi R."/>
            <person name="Malay A.D."/>
            <person name="Moran D.A.P."/>
            <person name="Tomita M."/>
            <person name="Numata K."/>
            <person name="Arakawa K."/>
        </authorList>
    </citation>
    <scope>NUCLEOTIDE SEQUENCE</scope>
</reference>
<accession>A0A8X6R5E3</accession>
<feature type="region of interest" description="Disordered" evidence="1">
    <location>
        <begin position="150"/>
        <end position="176"/>
    </location>
</feature>
<proteinExistence type="predicted"/>
<comment type="caution">
    <text evidence="2">The sequence shown here is derived from an EMBL/GenBank/DDBJ whole genome shotgun (WGS) entry which is preliminary data.</text>
</comment>
<dbReference type="AlphaFoldDB" id="A0A8X6R5E3"/>
<name>A0A8X6R5E3_NEPPI</name>
<dbReference type="EMBL" id="BMAW01040927">
    <property type="protein sequence ID" value="GFU61583.1"/>
    <property type="molecule type" value="Genomic_DNA"/>
</dbReference>